<organism evidence="1 2">
    <name type="scientific">Anopheles atroparvus</name>
    <name type="common">European mosquito</name>
    <dbReference type="NCBI Taxonomy" id="41427"/>
    <lineage>
        <taxon>Eukaryota</taxon>
        <taxon>Metazoa</taxon>
        <taxon>Ecdysozoa</taxon>
        <taxon>Arthropoda</taxon>
        <taxon>Hexapoda</taxon>
        <taxon>Insecta</taxon>
        <taxon>Pterygota</taxon>
        <taxon>Neoptera</taxon>
        <taxon>Endopterygota</taxon>
        <taxon>Diptera</taxon>
        <taxon>Nematocera</taxon>
        <taxon>Culicoidea</taxon>
        <taxon>Culicidae</taxon>
        <taxon>Anophelinae</taxon>
        <taxon>Anopheles</taxon>
    </lineage>
</organism>
<dbReference type="AlphaFoldDB" id="A0AAG5CR91"/>
<accession>A0AAG5CR91</accession>
<evidence type="ECO:0000313" key="1">
    <source>
        <dbReference type="EnsemblMetazoa" id="ENSAATROPP001350"/>
    </source>
</evidence>
<sequence length="48" mass="5503">MGDGPEERGFNHIPFIPFFYDHTYVATGQLGDDVHRQSPFRGRHLSTV</sequence>
<dbReference type="Proteomes" id="UP000075880">
    <property type="component" value="Unassembled WGS sequence"/>
</dbReference>
<protein>
    <submittedName>
        <fullName evidence="1">Uncharacterized protein</fullName>
    </submittedName>
</protein>
<dbReference type="EnsemblMetazoa" id="ENSAATROPT001404">
    <property type="protein sequence ID" value="ENSAATROPP001350"/>
    <property type="gene ID" value="ENSAATROPG001113"/>
</dbReference>
<name>A0AAG5CR91_ANOAO</name>
<reference evidence="1" key="1">
    <citation type="submission" date="2024-04" db="UniProtKB">
        <authorList>
            <consortium name="EnsemblMetazoa"/>
        </authorList>
    </citation>
    <scope>IDENTIFICATION</scope>
    <source>
        <strain evidence="1">EBRO</strain>
    </source>
</reference>
<keyword evidence="2" id="KW-1185">Reference proteome</keyword>
<proteinExistence type="predicted"/>
<evidence type="ECO:0000313" key="2">
    <source>
        <dbReference type="Proteomes" id="UP000075880"/>
    </source>
</evidence>